<evidence type="ECO:0000256" key="2">
    <source>
        <dbReference type="ARBA" id="ARBA00022475"/>
    </source>
</evidence>
<evidence type="ECO:0000256" key="6">
    <source>
        <dbReference type="ARBA" id="ARBA00022967"/>
    </source>
</evidence>
<dbReference type="RefSeq" id="WP_131478012.1">
    <property type="nucleotide sequence ID" value="NZ_SJDL01000001.1"/>
</dbReference>
<dbReference type="PANTHER" id="PTHR42781:SF1">
    <property type="entry name" value="THIAMINE IMPORT ATP-BINDING PROTEIN THIQ"/>
    <property type="match status" value="1"/>
</dbReference>
<dbReference type="InterPro" id="IPR027417">
    <property type="entry name" value="P-loop_NTPase"/>
</dbReference>
<keyword evidence="1" id="KW-0813">Transport</keyword>
<proteinExistence type="predicted"/>
<comment type="caution">
    <text evidence="9">The sequence shown here is derived from an EMBL/GenBank/DDBJ whole genome shotgun (WGS) entry which is preliminary data.</text>
</comment>
<dbReference type="Proteomes" id="UP000313645">
    <property type="component" value="Unassembled WGS sequence"/>
</dbReference>
<keyword evidence="2" id="KW-1003">Cell membrane</keyword>
<keyword evidence="5 9" id="KW-0067">ATP-binding</keyword>
<sequence>MLEFENLRFRYPETERVLTFNGEVGAGQCLAVTGPSGCGKSTLLNLVAGFLNAESGTLRWQEQDLQPLPPWERPVTSVFQEGNLFDHLSVQDNLGLGIHPGLKLSRADNAAVAAMLDKVGLHGMARRHPTELSGGQRQRVAVARALLRGTPLLLLDEPFTGLDPDTRQILRQLIRDQREQGAVIVLVSHDASDVESLADRHLVLTA</sequence>
<dbReference type="Pfam" id="PF00005">
    <property type="entry name" value="ABC_tran"/>
    <property type="match status" value="1"/>
</dbReference>
<keyword evidence="6" id="KW-1278">Translocase</keyword>
<keyword evidence="10" id="KW-1185">Reference proteome</keyword>
<evidence type="ECO:0000256" key="3">
    <source>
        <dbReference type="ARBA" id="ARBA00022519"/>
    </source>
</evidence>
<keyword evidence="4" id="KW-0547">Nucleotide-binding</keyword>
<dbReference type="InterPro" id="IPR003439">
    <property type="entry name" value="ABC_transporter-like_ATP-bd"/>
</dbReference>
<evidence type="ECO:0000313" key="9">
    <source>
        <dbReference type="EMBL" id="TBW59503.1"/>
    </source>
</evidence>
<dbReference type="SUPFAM" id="SSF52540">
    <property type="entry name" value="P-loop containing nucleoside triphosphate hydrolases"/>
    <property type="match status" value="1"/>
</dbReference>
<dbReference type="InterPro" id="IPR003593">
    <property type="entry name" value="AAA+_ATPase"/>
</dbReference>
<keyword evidence="7" id="KW-0472">Membrane</keyword>
<evidence type="ECO:0000256" key="7">
    <source>
        <dbReference type="ARBA" id="ARBA00023136"/>
    </source>
</evidence>
<evidence type="ECO:0000256" key="4">
    <source>
        <dbReference type="ARBA" id="ARBA00022741"/>
    </source>
</evidence>
<dbReference type="EMBL" id="SJDL01000001">
    <property type="protein sequence ID" value="TBW59503.1"/>
    <property type="molecule type" value="Genomic_DNA"/>
</dbReference>
<accession>A0ABY1ZUD5</accession>
<evidence type="ECO:0000256" key="5">
    <source>
        <dbReference type="ARBA" id="ARBA00022840"/>
    </source>
</evidence>
<dbReference type="GO" id="GO:0005524">
    <property type="term" value="F:ATP binding"/>
    <property type="evidence" value="ECO:0007669"/>
    <property type="project" value="UniProtKB-KW"/>
</dbReference>
<feature type="domain" description="ABC transporter" evidence="8">
    <location>
        <begin position="2"/>
        <end position="206"/>
    </location>
</feature>
<dbReference type="PROSITE" id="PS00211">
    <property type="entry name" value="ABC_TRANSPORTER_1"/>
    <property type="match status" value="1"/>
</dbReference>
<dbReference type="InterPro" id="IPR017871">
    <property type="entry name" value="ABC_transporter-like_CS"/>
</dbReference>
<reference evidence="9 10" key="1">
    <citation type="submission" date="2019-02" db="EMBL/GenBank/DDBJ databases">
        <title>Marinobacter halodurans sp. nov., a marine bacterium isolated from sea tidal flat.</title>
        <authorList>
            <person name="Yoo Y."/>
            <person name="Lee D.W."/>
            <person name="Kim B.S."/>
            <person name="Kim J.-J."/>
        </authorList>
    </citation>
    <scope>NUCLEOTIDE SEQUENCE [LARGE SCALE GENOMIC DNA]</scope>
    <source>
        <strain evidence="9 10">YJ-S3-2</strain>
    </source>
</reference>
<dbReference type="PROSITE" id="PS50893">
    <property type="entry name" value="ABC_TRANSPORTER_2"/>
    <property type="match status" value="1"/>
</dbReference>
<dbReference type="SMART" id="SM00382">
    <property type="entry name" value="AAA"/>
    <property type="match status" value="1"/>
</dbReference>
<dbReference type="InterPro" id="IPR050093">
    <property type="entry name" value="ABC_SmlMolc_Importer"/>
</dbReference>
<gene>
    <name evidence="9" type="ORF">EZI54_00680</name>
</gene>
<dbReference type="Gene3D" id="3.40.50.300">
    <property type="entry name" value="P-loop containing nucleotide triphosphate hydrolases"/>
    <property type="match status" value="1"/>
</dbReference>
<dbReference type="PANTHER" id="PTHR42781">
    <property type="entry name" value="SPERMIDINE/PUTRESCINE IMPORT ATP-BINDING PROTEIN POTA"/>
    <property type="match status" value="1"/>
</dbReference>
<evidence type="ECO:0000256" key="1">
    <source>
        <dbReference type="ARBA" id="ARBA00022448"/>
    </source>
</evidence>
<keyword evidence="3" id="KW-0997">Cell inner membrane</keyword>
<evidence type="ECO:0000313" key="10">
    <source>
        <dbReference type="Proteomes" id="UP000313645"/>
    </source>
</evidence>
<organism evidence="9 10">
    <name type="scientific">Marinobacter halodurans</name>
    <dbReference type="NCBI Taxonomy" id="2528979"/>
    <lineage>
        <taxon>Bacteria</taxon>
        <taxon>Pseudomonadati</taxon>
        <taxon>Pseudomonadota</taxon>
        <taxon>Gammaproteobacteria</taxon>
        <taxon>Pseudomonadales</taxon>
        <taxon>Marinobacteraceae</taxon>
        <taxon>Marinobacter</taxon>
    </lineage>
</organism>
<protein>
    <submittedName>
        <fullName evidence="9">ATP-binding cassette domain-containing protein</fullName>
    </submittedName>
</protein>
<evidence type="ECO:0000259" key="8">
    <source>
        <dbReference type="PROSITE" id="PS50893"/>
    </source>
</evidence>
<name>A0ABY1ZUD5_9GAMM</name>